<name>A0A117L1X8_9EURY</name>
<comment type="caution">
    <text evidence="1">The sequence shown here is derived from an EMBL/GenBank/DDBJ whole genome shotgun (WGS) entry which is preliminary data.</text>
</comment>
<evidence type="ECO:0000313" key="1">
    <source>
        <dbReference type="EMBL" id="KUK18456.1"/>
    </source>
</evidence>
<dbReference type="Proteomes" id="UP000053911">
    <property type="component" value="Unassembled WGS sequence"/>
</dbReference>
<gene>
    <name evidence="1" type="ORF">XD54_0186</name>
</gene>
<sequence>MVKSCKIIKVKALHLGKLLELLSPEATIDYDEIPIQREDLDLSLINNDPKLYTKIISREEYSGLGVEFNAKIESWWTTESAGRLIALKPTNKVTFFLYTAEKVEGFMAIFAKDKLLKNLIATISKLLETTEWYYDVTFNLHENEEVLRKEFGNFSRFYTRDMDHELVKNATVGGIRLEDSPDYHRFLEEYGGYLSVLFIDYGGLEIMLSSSGRIWSPKKEFEERKYEIIKDLLIRLEEIRVLEYH</sequence>
<organism evidence="1 2">
    <name type="scientific">Thermococcus sibiricus</name>
    <dbReference type="NCBI Taxonomy" id="172049"/>
    <lineage>
        <taxon>Archaea</taxon>
        <taxon>Methanobacteriati</taxon>
        <taxon>Methanobacteriota</taxon>
        <taxon>Thermococci</taxon>
        <taxon>Thermococcales</taxon>
        <taxon>Thermococcaceae</taxon>
        <taxon>Thermococcus</taxon>
    </lineage>
</organism>
<dbReference type="AlphaFoldDB" id="A0A117L1X8"/>
<dbReference type="PATRIC" id="fig|172049.5.peg.648"/>
<dbReference type="RefSeq" id="WP_283217206.1">
    <property type="nucleotide sequence ID" value="NZ_LGFD01000003.1"/>
</dbReference>
<proteinExistence type="predicted"/>
<reference evidence="2" key="1">
    <citation type="journal article" date="2015" name="MBio">
        <title>Genome-Resolved Metagenomic Analysis Reveals Roles for Candidate Phyla and Other Microbial Community Members in Biogeochemical Transformations in Oil Reservoirs.</title>
        <authorList>
            <person name="Hu P."/>
            <person name="Tom L."/>
            <person name="Singh A."/>
            <person name="Thomas B.C."/>
            <person name="Baker B.J."/>
            <person name="Piceno Y.M."/>
            <person name="Andersen G.L."/>
            <person name="Banfield J.F."/>
        </authorList>
    </citation>
    <scope>NUCLEOTIDE SEQUENCE [LARGE SCALE GENOMIC DNA]</scope>
</reference>
<protein>
    <submittedName>
        <fullName evidence="1">Uncharacterized protein</fullName>
    </submittedName>
</protein>
<evidence type="ECO:0000313" key="2">
    <source>
        <dbReference type="Proteomes" id="UP000053911"/>
    </source>
</evidence>
<accession>A0A117L1X8</accession>
<dbReference type="EMBL" id="LGFD01000003">
    <property type="protein sequence ID" value="KUK18456.1"/>
    <property type="molecule type" value="Genomic_DNA"/>
</dbReference>